<dbReference type="EMBL" id="JAIWYP010000002">
    <property type="protein sequence ID" value="KAH3872409.1"/>
    <property type="molecule type" value="Genomic_DNA"/>
</dbReference>
<evidence type="ECO:0000313" key="2">
    <source>
        <dbReference type="Proteomes" id="UP000828390"/>
    </source>
</evidence>
<dbReference type="Proteomes" id="UP000828390">
    <property type="component" value="Unassembled WGS sequence"/>
</dbReference>
<sequence length="54" mass="5682">MAGLQDVSPEASDITLKPYIVMAGLQDVSPEAPDITLKSVHCYGRTTGCLTCSP</sequence>
<keyword evidence="2" id="KW-1185">Reference proteome</keyword>
<reference evidence="1" key="2">
    <citation type="submission" date="2020-11" db="EMBL/GenBank/DDBJ databases">
        <authorList>
            <person name="McCartney M.A."/>
            <person name="Auch B."/>
            <person name="Kono T."/>
            <person name="Mallez S."/>
            <person name="Becker A."/>
            <person name="Gohl D.M."/>
            <person name="Silverstein K.A.T."/>
            <person name="Koren S."/>
            <person name="Bechman K.B."/>
            <person name="Herman A."/>
            <person name="Abrahante J.E."/>
            <person name="Garbe J."/>
        </authorList>
    </citation>
    <scope>NUCLEOTIDE SEQUENCE</scope>
    <source>
        <strain evidence="1">Duluth1</strain>
        <tissue evidence="1">Whole animal</tissue>
    </source>
</reference>
<dbReference type="AlphaFoldDB" id="A0A9D4MAY7"/>
<accession>A0A9D4MAY7</accession>
<evidence type="ECO:0000313" key="1">
    <source>
        <dbReference type="EMBL" id="KAH3872409.1"/>
    </source>
</evidence>
<proteinExistence type="predicted"/>
<protein>
    <submittedName>
        <fullName evidence="1">Uncharacterized protein</fullName>
    </submittedName>
</protein>
<reference evidence="1" key="1">
    <citation type="journal article" date="2019" name="bioRxiv">
        <title>The Genome of the Zebra Mussel, Dreissena polymorpha: A Resource for Invasive Species Research.</title>
        <authorList>
            <person name="McCartney M.A."/>
            <person name="Auch B."/>
            <person name="Kono T."/>
            <person name="Mallez S."/>
            <person name="Zhang Y."/>
            <person name="Obille A."/>
            <person name="Becker A."/>
            <person name="Abrahante J.E."/>
            <person name="Garbe J."/>
            <person name="Badalamenti J.P."/>
            <person name="Herman A."/>
            <person name="Mangelson H."/>
            <person name="Liachko I."/>
            <person name="Sullivan S."/>
            <person name="Sone E.D."/>
            <person name="Koren S."/>
            <person name="Silverstein K.A.T."/>
            <person name="Beckman K.B."/>
            <person name="Gohl D.M."/>
        </authorList>
    </citation>
    <scope>NUCLEOTIDE SEQUENCE</scope>
    <source>
        <strain evidence="1">Duluth1</strain>
        <tissue evidence="1">Whole animal</tissue>
    </source>
</reference>
<name>A0A9D4MAY7_DREPO</name>
<gene>
    <name evidence="1" type="ORF">DPMN_035625</name>
</gene>
<comment type="caution">
    <text evidence="1">The sequence shown here is derived from an EMBL/GenBank/DDBJ whole genome shotgun (WGS) entry which is preliminary data.</text>
</comment>
<organism evidence="1 2">
    <name type="scientific">Dreissena polymorpha</name>
    <name type="common">Zebra mussel</name>
    <name type="synonym">Mytilus polymorpha</name>
    <dbReference type="NCBI Taxonomy" id="45954"/>
    <lineage>
        <taxon>Eukaryota</taxon>
        <taxon>Metazoa</taxon>
        <taxon>Spiralia</taxon>
        <taxon>Lophotrochozoa</taxon>
        <taxon>Mollusca</taxon>
        <taxon>Bivalvia</taxon>
        <taxon>Autobranchia</taxon>
        <taxon>Heteroconchia</taxon>
        <taxon>Euheterodonta</taxon>
        <taxon>Imparidentia</taxon>
        <taxon>Neoheterodontei</taxon>
        <taxon>Myida</taxon>
        <taxon>Dreissenoidea</taxon>
        <taxon>Dreissenidae</taxon>
        <taxon>Dreissena</taxon>
    </lineage>
</organism>